<proteinExistence type="inferred from homology"/>
<dbReference type="InterPro" id="IPR010998">
    <property type="entry name" value="Integrase_recombinase_N"/>
</dbReference>
<dbReference type="PROSITE" id="PS51898">
    <property type="entry name" value="TYR_RECOMBINASE"/>
    <property type="match status" value="1"/>
</dbReference>
<organism evidence="8 9">
    <name type="scientific">Pontixanthobacter luteolus</name>
    <dbReference type="NCBI Taxonomy" id="295089"/>
    <lineage>
        <taxon>Bacteria</taxon>
        <taxon>Pseudomonadati</taxon>
        <taxon>Pseudomonadota</taxon>
        <taxon>Alphaproteobacteria</taxon>
        <taxon>Sphingomonadales</taxon>
        <taxon>Erythrobacteraceae</taxon>
        <taxon>Pontixanthobacter</taxon>
    </lineage>
</organism>
<feature type="domain" description="Core-binding (CB)" evidence="7">
    <location>
        <begin position="97"/>
        <end position="178"/>
    </location>
</feature>
<dbReference type="InterPro" id="IPR050808">
    <property type="entry name" value="Phage_Integrase"/>
</dbReference>
<reference evidence="8 9" key="1">
    <citation type="submission" date="2019-12" db="EMBL/GenBank/DDBJ databases">
        <title>Genomic-based taxomic classification of the family Erythrobacteraceae.</title>
        <authorList>
            <person name="Xu L."/>
        </authorList>
    </citation>
    <scope>NUCLEOTIDE SEQUENCE [LARGE SCALE GENOMIC DNA]</scope>
    <source>
        <strain evidence="8 9">SW-109</strain>
    </source>
</reference>
<dbReference type="SUPFAM" id="SSF56349">
    <property type="entry name" value="DNA breaking-rejoining enzymes"/>
    <property type="match status" value="1"/>
</dbReference>
<accession>A0A6I4V2B2</accession>
<evidence type="ECO:0000256" key="3">
    <source>
        <dbReference type="ARBA" id="ARBA00023125"/>
    </source>
</evidence>
<evidence type="ECO:0000256" key="5">
    <source>
        <dbReference type="PROSITE-ProRule" id="PRU01248"/>
    </source>
</evidence>
<dbReference type="Gene3D" id="1.10.150.130">
    <property type="match status" value="1"/>
</dbReference>
<protein>
    <submittedName>
        <fullName evidence="8">Tyrosine-type recombinase/integrase</fullName>
    </submittedName>
</protein>
<evidence type="ECO:0000259" key="7">
    <source>
        <dbReference type="PROSITE" id="PS51900"/>
    </source>
</evidence>
<dbReference type="InterPro" id="IPR025166">
    <property type="entry name" value="Integrase_DNA_bind_dom"/>
</dbReference>
<dbReference type="AlphaFoldDB" id="A0A6I4V2B2"/>
<keyword evidence="3 5" id="KW-0238">DNA-binding</keyword>
<keyword evidence="2" id="KW-0229">DNA integration</keyword>
<keyword evidence="9" id="KW-1185">Reference proteome</keyword>
<dbReference type="RefSeq" id="WP_160731624.1">
    <property type="nucleotide sequence ID" value="NZ_WTYP01000002.1"/>
</dbReference>
<dbReference type="Pfam" id="PF22022">
    <property type="entry name" value="Phage_int_M"/>
    <property type="match status" value="1"/>
</dbReference>
<dbReference type="PANTHER" id="PTHR30629">
    <property type="entry name" value="PROPHAGE INTEGRASE"/>
    <property type="match status" value="1"/>
</dbReference>
<dbReference type="InterPro" id="IPR038488">
    <property type="entry name" value="Integrase_DNA-bd_sf"/>
</dbReference>
<evidence type="ECO:0000259" key="6">
    <source>
        <dbReference type="PROSITE" id="PS51898"/>
    </source>
</evidence>
<dbReference type="Pfam" id="PF00589">
    <property type="entry name" value="Phage_integrase"/>
    <property type="match status" value="1"/>
</dbReference>
<dbReference type="Proteomes" id="UP000471435">
    <property type="component" value="Unassembled WGS sequence"/>
</dbReference>
<dbReference type="CDD" id="cd00801">
    <property type="entry name" value="INT_P4_C"/>
    <property type="match status" value="1"/>
</dbReference>
<dbReference type="InterPro" id="IPR011010">
    <property type="entry name" value="DNA_brk_join_enz"/>
</dbReference>
<dbReference type="Gene3D" id="3.30.160.390">
    <property type="entry name" value="Integrase, DNA-binding domain"/>
    <property type="match status" value="1"/>
</dbReference>
<dbReference type="PANTHER" id="PTHR30629:SF2">
    <property type="entry name" value="PROPHAGE INTEGRASE INTS-RELATED"/>
    <property type="match status" value="1"/>
</dbReference>
<dbReference type="InterPro" id="IPR013762">
    <property type="entry name" value="Integrase-like_cat_sf"/>
</dbReference>
<dbReference type="OrthoDB" id="7388552at2"/>
<dbReference type="InterPro" id="IPR044068">
    <property type="entry name" value="CB"/>
</dbReference>
<evidence type="ECO:0000256" key="1">
    <source>
        <dbReference type="ARBA" id="ARBA00008857"/>
    </source>
</evidence>
<comment type="similarity">
    <text evidence="1">Belongs to the 'phage' integrase family.</text>
</comment>
<name>A0A6I4V2B2_9SPHN</name>
<evidence type="ECO:0000313" key="9">
    <source>
        <dbReference type="Proteomes" id="UP000471435"/>
    </source>
</evidence>
<comment type="caution">
    <text evidence="8">The sequence shown here is derived from an EMBL/GenBank/DDBJ whole genome shotgun (WGS) entry which is preliminary data.</text>
</comment>
<keyword evidence="4" id="KW-0233">DNA recombination</keyword>
<dbReference type="GO" id="GO:0015074">
    <property type="term" value="P:DNA integration"/>
    <property type="evidence" value="ECO:0007669"/>
    <property type="project" value="UniProtKB-KW"/>
</dbReference>
<evidence type="ECO:0000313" key="8">
    <source>
        <dbReference type="EMBL" id="MXP48439.1"/>
    </source>
</evidence>
<dbReference type="PROSITE" id="PS51900">
    <property type="entry name" value="CB"/>
    <property type="match status" value="1"/>
</dbReference>
<dbReference type="InterPro" id="IPR053876">
    <property type="entry name" value="Phage_int_M"/>
</dbReference>
<gene>
    <name evidence="8" type="ORF">GRI43_13680</name>
</gene>
<dbReference type="GO" id="GO:0006310">
    <property type="term" value="P:DNA recombination"/>
    <property type="evidence" value="ECO:0007669"/>
    <property type="project" value="UniProtKB-KW"/>
</dbReference>
<evidence type="ECO:0000256" key="2">
    <source>
        <dbReference type="ARBA" id="ARBA00022908"/>
    </source>
</evidence>
<sequence>MPTTTEKLTANFLRLKNKKPGKYGDGNNLWLIVGPTGRERWEFRYTLNGRSREMSLGPADEKTVHEAREDVRDLRKQVRQGVDPLADRTKVSKARITTFAEVAEQCIASLRAGWTNDKSEKQWRSTLKTYANPKIGEMDVSSIVTADIFAALEPIWTTKAETAKRVRERMEKVLDFATAMDLRSGDNPARWRGNLDHLFPKATKVQKVRHHPALPYDQLADFIAALRDREGIAARALEFTIQTASRTSEALGATWSEIDLDKAVWTIPAERMKARKDHRVPLNDIAVRLLKSLPRDTEGDYVFMSPQNRGKPLSNMAMLKTLKLMGRDDLTVHGFRSTFRDWAAETTSYPDAVVEMALAHTVSNAVEAAYRRGDLFEKRARLMADWSAFSEGDSRAGAEIVPIRR</sequence>
<evidence type="ECO:0000256" key="4">
    <source>
        <dbReference type="ARBA" id="ARBA00023172"/>
    </source>
</evidence>
<dbReference type="Gene3D" id="1.10.443.10">
    <property type="entry name" value="Intergrase catalytic core"/>
    <property type="match status" value="1"/>
</dbReference>
<dbReference type="Pfam" id="PF13356">
    <property type="entry name" value="Arm-DNA-bind_3"/>
    <property type="match status" value="1"/>
</dbReference>
<dbReference type="GO" id="GO:0003677">
    <property type="term" value="F:DNA binding"/>
    <property type="evidence" value="ECO:0007669"/>
    <property type="project" value="UniProtKB-UniRule"/>
</dbReference>
<dbReference type="EMBL" id="WTYP01000002">
    <property type="protein sequence ID" value="MXP48439.1"/>
    <property type="molecule type" value="Genomic_DNA"/>
</dbReference>
<feature type="domain" description="Tyr recombinase" evidence="6">
    <location>
        <begin position="209"/>
        <end position="383"/>
    </location>
</feature>
<dbReference type="InterPro" id="IPR002104">
    <property type="entry name" value="Integrase_catalytic"/>
</dbReference>